<dbReference type="GO" id="GO:0170057">
    <property type="term" value="F:RNA ligase (GTP) activity"/>
    <property type="evidence" value="ECO:0007669"/>
    <property type="project" value="UniProtKB-EC"/>
</dbReference>
<feature type="binding site" evidence="14">
    <location>
        <position position="699"/>
    </location>
    <ligand>
        <name>Mn(2+)</name>
        <dbReference type="ChEBI" id="CHEBI:29035"/>
        <label>1</label>
    </ligand>
</feature>
<evidence type="ECO:0000256" key="9">
    <source>
        <dbReference type="ARBA" id="ARBA00023134"/>
    </source>
</evidence>
<dbReference type="Proteomes" id="UP000005239">
    <property type="component" value="Unassembled WGS sequence"/>
</dbReference>
<keyword evidence="5 14" id="KW-0479">Metal-binding</keyword>
<feature type="compositionally biased region" description="Basic and acidic residues" evidence="15">
    <location>
        <begin position="33"/>
        <end position="46"/>
    </location>
</feature>
<evidence type="ECO:0000256" key="10">
    <source>
        <dbReference type="ARBA" id="ARBA00023211"/>
    </source>
</evidence>
<name>A0A2A6BND0_PRIPA</name>
<dbReference type="InterPro" id="IPR013320">
    <property type="entry name" value="ConA-like_dom_sf"/>
</dbReference>
<dbReference type="SUPFAM" id="SSF103365">
    <property type="entry name" value="Hypothetical protein PH1602"/>
    <property type="match status" value="2"/>
</dbReference>
<evidence type="ECO:0000256" key="5">
    <source>
        <dbReference type="ARBA" id="ARBA00022723"/>
    </source>
</evidence>
<dbReference type="GO" id="GO:0005737">
    <property type="term" value="C:cytoplasm"/>
    <property type="evidence" value="ECO:0000318"/>
    <property type="project" value="GO_Central"/>
</dbReference>
<keyword evidence="3" id="KW-0436">Ligase</keyword>
<keyword evidence="7" id="KW-0863">Zinc-finger</keyword>
<dbReference type="InterPro" id="IPR003877">
    <property type="entry name" value="SPRY_dom"/>
</dbReference>
<comment type="cofactor">
    <cofactor evidence="14">
        <name>Mn(2+)</name>
        <dbReference type="ChEBI" id="CHEBI:29035"/>
    </cofactor>
    <text evidence="14">Binds 2 manganese ions per subunit.</text>
</comment>
<dbReference type="PANTHER" id="PTHR13363">
    <property type="entry name" value="RING FINGER AND SRY DOMAIN-CONTAINING"/>
    <property type="match status" value="1"/>
</dbReference>
<feature type="compositionally biased region" description="Basic residues" evidence="15">
    <location>
        <begin position="1"/>
        <end position="11"/>
    </location>
</feature>
<evidence type="ECO:0000256" key="12">
    <source>
        <dbReference type="ARBA" id="ARBA00049514"/>
    </source>
</evidence>
<dbReference type="Gene3D" id="3.90.1860.10">
    <property type="entry name" value="tRNA-splicing ligase RtcB"/>
    <property type="match status" value="2"/>
</dbReference>
<accession>A0A8R1YHV8</accession>
<dbReference type="FunFam" id="3.90.1860.10:FF:000001">
    <property type="entry name" value="tRNA-splicing ligase RtcB homolog"/>
    <property type="match status" value="1"/>
</dbReference>
<evidence type="ECO:0000256" key="3">
    <source>
        <dbReference type="ARBA" id="ARBA00022598"/>
    </source>
</evidence>
<keyword evidence="17" id="KW-1185">Reference proteome</keyword>
<dbReference type="Gene3D" id="2.60.120.920">
    <property type="match status" value="1"/>
</dbReference>
<dbReference type="InterPro" id="IPR013083">
    <property type="entry name" value="Znf_RING/FYVE/PHD"/>
</dbReference>
<dbReference type="GO" id="GO:0004842">
    <property type="term" value="F:ubiquitin-protein transferase activity"/>
    <property type="evidence" value="ECO:0000318"/>
    <property type="project" value="GO_Central"/>
</dbReference>
<evidence type="ECO:0000256" key="14">
    <source>
        <dbReference type="PIRSR" id="PIRSR601233-3"/>
    </source>
</evidence>
<dbReference type="GO" id="GO:0005525">
    <property type="term" value="F:GTP binding"/>
    <property type="evidence" value="ECO:0007669"/>
    <property type="project" value="UniProtKB-KW"/>
</dbReference>
<dbReference type="GO" id="GO:0008270">
    <property type="term" value="F:zinc ion binding"/>
    <property type="evidence" value="ECO:0007669"/>
    <property type="project" value="UniProtKB-KW"/>
</dbReference>
<dbReference type="SUPFAM" id="SSF57850">
    <property type="entry name" value="RING/U-box"/>
    <property type="match status" value="1"/>
</dbReference>
<keyword evidence="10 14" id="KW-0464">Manganese</keyword>
<dbReference type="EC" id="6.5.1.8" evidence="2"/>
<evidence type="ECO:0000256" key="13">
    <source>
        <dbReference type="PIRSR" id="PIRSR601233-2"/>
    </source>
</evidence>
<dbReference type="GO" id="GO:0051603">
    <property type="term" value="P:proteolysis involved in protein catabolic process"/>
    <property type="evidence" value="ECO:0000318"/>
    <property type="project" value="GO_Central"/>
</dbReference>
<dbReference type="CDD" id="cd16566">
    <property type="entry name" value="RING-HC_RSPRY1"/>
    <property type="match status" value="1"/>
</dbReference>
<dbReference type="Pfam" id="PF00622">
    <property type="entry name" value="SPRY"/>
    <property type="match status" value="1"/>
</dbReference>
<dbReference type="InterPro" id="IPR001870">
    <property type="entry name" value="B30.2/SPRY"/>
</dbReference>
<dbReference type="EnsemblMetazoa" id="PPA23654.1">
    <property type="protein sequence ID" value="PPA23654.1"/>
    <property type="gene ID" value="WBGene00113208"/>
</dbReference>
<evidence type="ECO:0000256" key="1">
    <source>
        <dbReference type="ARBA" id="ARBA00008071"/>
    </source>
</evidence>
<evidence type="ECO:0000256" key="8">
    <source>
        <dbReference type="ARBA" id="ARBA00022833"/>
    </source>
</evidence>
<keyword evidence="4" id="KW-0819">tRNA processing</keyword>
<dbReference type="Pfam" id="PF13920">
    <property type="entry name" value="zf-C3HC4_3"/>
    <property type="match status" value="1"/>
</dbReference>
<evidence type="ECO:0000313" key="17">
    <source>
        <dbReference type="Proteomes" id="UP000005239"/>
    </source>
</evidence>
<dbReference type="SUPFAM" id="SSF49899">
    <property type="entry name" value="Concanavalin A-like lectins/glucanases"/>
    <property type="match status" value="1"/>
</dbReference>
<protein>
    <recommendedName>
        <fullName evidence="2">3'-phosphate/5'-hydroxy nucleic acid ligase</fullName>
        <ecNumber evidence="2">6.5.1.8</ecNumber>
    </recommendedName>
</protein>
<dbReference type="GO" id="GO:0008033">
    <property type="term" value="P:tRNA processing"/>
    <property type="evidence" value="ECO:0007669"/>
    <property type="project" value="UniProtKB-KW"/>
</dbReference>
<dbReference type="InterPro" id="IPR001233">
    <property type="entry name" value="RtcB"/>
</dbReference>
<dbReference type="InterPro" id="IPR001841">
    <property type="entry name" value="Znf_RING"/>
</dbReference>
<evidence type="ECO:0000313" key="16">
    <source>
        <dbReference type="EnsemblMetazoa" id="PPA23654.1"/>
    </source>
</evidence>
<comment type="similarity">
    <text evidence="1">Belongs to the RtcB family.</text>
</comment>
<dbReference type="InterPro" id="IPR043136">
    <property type="entry name" value="B30.2/SPRY_sf"/>
</dbReference>
<gene>
    <name evidence="16" type="primary">WBGene00113208</name>
</gene>
<dbReference type="PROSITE" id="PS01288">
    <property type="entry name" value="UPF0027"/>
    <property type="match status" value="1"/>
</dbReference>
<keyword evidence="9 13" id="KW-0342">GTP-binding</keyword>
<reference evidence="17" key="1">
    <citation type="journal article" date="2008" name="Nat. Genet.">
        <title>The Pristionchus pacificus genome provides a unique perspective on nematode lifestyle and parasitism.</title>
        <authorList>
            <person name="Dieterich C."/>
            <person name="Clifton S.W."/>
            <person name="Schuster L.N."/>
            <person name="Chinwalla A."/>
            <person name="Delehaunty K."/>
            <person name="Dinkelacker I."/>
            <person name="Fulton L."/>
            <person name="Fulton R."/>
            <person name="Godfrey J."/>
            <person name="Minx P."/>
            <person name="Mitreva M."/>
            <person name="Roeseler W."/>
            <person name="Tian H."/>
            <person name="Witte H."/>
            <person name="Yang S.P."/>
            <person name="Wilson R.K."/>
            <person name="Sommer R.J."/>
        </authorList>
    </citation>
    <scope>NUCLEOTIDE SEQUENCE [LARGE SCALE GENOMIC DNA]</scope>
    <source>
        <strain evidence="17">PS312</strain>
    </source>
</reference>
<dbReference type="InterPro" id="IPR036025">
    <property type="entry name" value="RtcB-like_sf"/>
</dbReference>
<evidence type="ECO:0000256" key="2">
    <source>
        <dbReference type="ARBA" id="ARBA00012726"/>
    </source>
</evidence>
<keyword evidence="6 13" id="KW-0547">Nucleotide-binding</keyword>
<evidence type="ECO:0000256" key="7">
    <source>
        <dbReference type="ARBA" id="ARBA00022771"/>
    </source>
</evidence>
<dbReference type="PROSITE" id="PS50188">
    <property type="entry name" value="B302_SPRY"/>
    <property type="match status" value="1"/>
</dbReference>
<feature type="region of interest" description="Disordered" evidence="15">
    <location>
        <begin position="1"/>
        <end position="55"/>
    </location>
</feature>
<feature type="binding site" evidence="14">
    <location>
        <position position="839"/>
    </location>
    <ligand>
        <name>Mn(2+)</name>
        <dbReference type="ChEBI" id="CHEBI:29035"/>
        <label>2</label>
    </ligand>
</feature>
<proteinExistence type="inferred from homology"/>
<dbReference type="InterPro" id="IPR045129">
    <property type="entry name" value="RNF123/RKP/RSPRY1"/>
</dbReference>
<dbReference type="Gene3D" id="3.30.40.10">
    <property type="entry name" value="Zinc/RING finger domain, C3HC4 (zinc finger)"/>
    <property type="match status" value="1"/>
</dbReference>
<organism evidence="16 17">
    <name type="scientific">Pristionchus pacificus</name>
    <name type="common">Parasitic nematode worm</name>
    <dbReference type="NCBI Taxonomy" id="54126"/>
    <lineage>
        <taxon>Eukaryota</taxon>
        <taxon>Metazoa</taxon>
        <taxon>Ecdysozoa</taxon>
        <taxon>Nematoda</taxon>
        <taxon>Chromadorea</taxon>
        <taxon>Rhabditida</taxon>
        <taxon>Rhabditina</taxon>
        <taxon>Diplogasteromorpha</taxon>
        <taxon>Diplogasteroidea</taxon>
        <taxon>Neodiplogasteridae</taxon>
        <taxon>Pristionchus</taxon>
    </lineage>
</organism>
<sequence length="965" mass="107608">MGSCLCKKKAKHREERDNRVRRNGRNQQHFSRQRNEDSNDQSRTEMEQSSADPSADINHLILETLSVIRDLVNNDQEPPGSLLKLNLIADKEEGWQMVVRSLIDTVPHEDALGPAVITLFLDESPLPAKEAVSRLLFRLNLPSCSFQSHPWGWHRNVCIVIGSLAEKMAGASSSSICTKDTMTYLLNNLHYNRPAEVILFSLIALEKLAQTTENRLTILRLLNESEQNPLEMLERWMDDAVIMSNPVKMQVAFCAQWSLDNIFVNDSRTYSCMVTDVTPINAMLNHSDVSEYLKIGPDGLNARCDVSSFESVRCTFEVPQDRKDVWYYEAQILTSGVMQIGFATKKSRFLNHEGYGIGDDEHSIAYDGCRRLVWHAAKGHKHDARAWKAGDTIGCLLDLCNGRIVFSLNGSVDISDSSLSFFSRLSPSDGIFAAASFMSFQQCIFNFGASPFRYPPRKKFISFNEGGARLTQEEKTILPRRRRMELLARDPHIEDACTICCSRRADTITKPCMHGGLCHECSLQVEVCPFCRMPVEVRVSVASIGEGDNGRLQSTTCLVHCLSSFYIHSNIDSFNYESRMPRTFAEEKSYIERISPTCFRIKKGFVPNMVKVEGRFYVNNSLEKLMFNELEVFTNNPGYGGFLPAVRQMANVAALPGIVGASIGLPDIHSGYGFSIGNIAAFDVSNPESIISPGGVGFDINCGVRLMRTNLSLEDVLPVKEKLTQNLFDHIPVGVGSKGAIPMTRNALEEAMEMGMDWTLREGYSWPEDQEHCEEDGRMLQADHTKVSDKAKKRGLPQLGTLGAGNHYAEVQVVQEIYDKHAAAAMGIDRKDQIVLMLHCGSRGLGHQVATDSLVHMEKAMNRDSIIVNDKQLACARIHSKEGQEYLSGMAAAANFAWVNRSCLTYCIRKAFSPKGISIRIASPKLIMEEAPDSYKDVRDVVDTCHAAGISNKAIKLRPIAVVKG</sequence>
<feature type="binding site" evidence="14">
    <location>
        <position position="807"/>
    </location>
    <ligand>
        <name>Mn(2+)</name>
        <dbReference type="ChEBI" id="CHEBI:29035"/>
        <label>1</label>
    </ligand>
</feature>
<evidence type="ECO:0000256" key="15">
    <source>
        <dbReference type="SAM" id="MobiDB-lite"/>
    </source>
</evidence>
<comment type="catalytic activity">
    <reaction evidence="12">
        <text>a 3'-end 2',3'-cyclophospho-ribonucleotide-RNA + a 5'-end dephospho-ribonucleoside-RNA + GTP + H2O = a ribonucleotidyl-ribonucleotide-RNA + GMP + diphosphate + H(+)</text>
        <dbReference type="Rhea" id="RHEA:68080"/>
        <dbReference type="Rhea" id="RHEA-COMP:10464"/>
        <dbReference type="Rhea" id="RHEA-COMP:13936"/>
        <dbReference type="Rhea" id="RHEA-COMP:17355"/>
        <dbReference type="ChEBI" id="CHEBI:15377"/>
        <dbReference type="ChEBI" id="CHEBI:15378"/>
        <dbReference type="ChEBI" id="CHEBI:33019"/>
        <dbReference type="ChEBI" id="CHEBI:37565"/>
        <dbReference type="ChEBI" id="CHEBI:58115"/>
        <dbReference type="ChEBI" id="CHEBI:83064"/>
        <dbReference type="ChEBI" id="CHEBI:138284"/>
        <dbReference type="ChEBI" id="CHEBI:173118"/>
        <dbReference type="EC" id="6.5.1.8"/>
    </reaction>
</comment>
<evidence type="ECO:0000256" key="6">
    <source>
        <dbReference type="ARBA" id="ARBA00022741"/>
    </source>
</evidence>
<reference evidence="16" key="2">
    <citation type="submission" date="2022-06" db="UniProtKB">
        <authorList>
            <consortium name="EnsemblMetazoa"/>
        </authorList>
    </citation>
    <scope>IDENTIFICATION</scope>
    <source>
        <strain evidence="16">PS312</strain>
    </source>
</reference>
<feature type="binding site" evidence="13">
    <location>
        <begin position="806"/>
        <end position="810"/>
    </location>
    <ligand>
        <name>GMP</name>
        <dbReference type="ChEBI" id="CHEBI:58115"/>
    </ligand>
</feature>
<comment type="catalytic activity">
    <reaction evidence="11">
        <text>a 3'-end 3'-phospho-ribonucleotide-RNA + a 5'-end dephospho-ribonucleoside-RNA + GTP = a ribonucleotidyl-ribonucleotide-RNA + GMP + diphosphate</text>
        <dbReference type="Rhea" id="RHEA:68076"/>
        <dbReference type="Rhea" id="RHEA-COMP:10463"/>
        <dbReference type="Rhea" id="RHEA-COMP:13936"/>
        <dbReference type="Rhea" id="RHEA-COMP:17355"/>
        <dbReference type="ChEBI" id="CHEBI:33019"/>
        <dbReference type="ChEBI" id="CHEBI:37565"/>
        <dbReference type="ChEBI" id="CHEBI:58115"/>
        <dbReference type="ChEBI" id="CHEBI:83062"/>
        <dbReference type="ChEBI" id="CHEBI:138284"/>
        <dbReference type="ChEBI" id="CHEBI:173118"/>
        <dbReference type="EC" id="6.5.1.8"/>
    </reaction>
</comment>
<accession>A0A2A6BND0</accession>
<dbReference type="PANTHER" id="PTHR13363:SF6">
    <property type="entry name" value="RING FINGER AND SPRY DOMAIN-CONTAINING PROTEIN 1"/>
    <property type="match status" value="1"/>
</dbReference>
<keyword evidence="8" id="KW-0862">Zinc</keyword>
<evidence type="ECO:0000256" key="11">
    <source>
        <dbReference type="ARBA" id="ARBA00047746"/>
    </source>
</evidence>
<evidence type="ECO:0000256" key="4">
    <source>
        <dbReference type="ARBA" id="ARBA00022694"/>
    </source>
</evidence>
<dbReference type="AlphaFoldDB" id="A0A2A6BND0"/>
<dbReference type="Pfam" id="PF01139">
    <property type="entry name" value="RtcB"/>
    <property type="match status" value="1"/>
</dbReference>
<dbReference type="SMART" id="SM00449">
    <property type="entry name" value="SPRY"/>
    <property type="match status" value="1"/>
</dbReference>
<dbReference type="PROSITE" id="PS50089">
    <property type="entry name" value="ZF_RING_2"/>
    <property type="match status" value="1"/>
</dbReference>